<accession>A0AAV4P2X1</accession>
<keyword evidence="2" id="KW-1185">Reference proteome</keyword>
<dbReference type="EMBL" id="BPLR01004037">
    <property type="protein sequence ID" value="GIX91567.1"/>
    <property type="molecule type" value="Genomic_DNA"/>
</dbReference>
<evidence type="ECO:0000313" key="1">
    <source>
        <dbReference type="EMBL" id="GIX91567.1"/>
    </source>
</evidence>
<comment type="caution">
    <text evidence="1">The sequence shown here is derived from an EMBL/GenBank/DDBJ whole genome shotgun (WGS) entry which is preliminary data.</text>
</comment>
<proteinExistence type="predicted"/>
<protein>
    <submittedName>
        <fullName evidence="1">Uncharacterized protein</fullName>
    </submittedName>
</protein>
<dbReference type="AlphaFoldDB" id="A0AAV4P2X1"/>
<organism evidence="1 2">
    <name type="scientific">Caerostris extrusa</name>
    <name type="common">Bark spider</name>
    <name type="synonym">Caerostris bankana</name>
    <dbReference type="NCBI Taxonomy" id="172846"/>
    <lineage>
        <taxon>Eukaryota</taxon>
        <taxon>Metazoa</taxon>
        <taxon>Ecdysozoa</taxon>
        <taxon>Arthropoda</taxon>
        <taxon>Chelicerata</taxon>
        <taxon>Arachnida</taxon>
        <taxon>Araneae</taxon>
        <taxon>Araneomorphae</taxon>
        <taxon>Entelegynae</taxon>
        <taxon>Araneoidea</taxon>
        <taxon>Araneidae</taxon>
        <taxon>Caerostris</taxon>
    </lineage>
</organism>
<reference evidence="1 2" key="1">
    <citation type="submission" date="2021-06" db="EMBL/GenBank/DDBJ databases">
        <title>Caerostris extrusa draft genome.</title>
        <authorList>
            <person name="Kono N."/>
            <person name="Arakawa K."/>
        </authorList>
    </citation>
    <scope>NUCLEOTIDE SEQUENCE [LARGE SCALE GENOMIC DNA]</scope>
</reference>
<evidence type="ECO:0000313" key="2">
    <source>
        <dbReference type="Proteomes" id="UP001054945"/>
    </source>
</evidence>
<name>A0AAV4P2X1_CAEEX</name>
<gene>
    <name evidence="1" type="ORF">CEXT_747041</name>
</gene>
<dbReference type="Proteomes" id="UP001054945">
    <property type="component" value="Unassembled WGS sequence"/>
</dbReference>
<sequence>MNPTSSELSSLCNFSTLADSLRFKLNEVLWDGISFFYESRDLFEKAFECKSKNRSAGASSCKLLATSDLLLSPFVPTCIDNHFQQNRYLSILRVTYFELIFCVTRCHM</sequence>